<dbReference type="Gene3D" id="3.90.1510.10">
    <property type="entry name" value="Glycerate kinase, domain 2"/>
    <property type="match status" value="1"/>
</dbReference>
<dbReference type="EC" id="2.7.1.31" evidence="4"/>
<evidence type="ECO:0000313" key="4">
    <source>
        <dbReference type="EMBL" id="SQD06225.1"/>
    </source>
</evidence>
<dbReference type="Gene3D" id="3.40.50.10350">
    <property type="entry name" value="Glycerate kinase, domain 1"/>
    <property type="match status" value="1"/>
</dbReference>
<evidence type="ECO:0000313" key="5">
    <source>
        <dbReference type="Proteomes" id="UP000250991"/>
    </source>
</evidence>
<name>A0A2X3KJY0_ECOLX</name>
<protein>
    <submittedName>
        <fullName evidence="4">Glycerate kinase II</fullName>
        <ecNumber evidence="4">2.7.1.31</ecNumber>
    </submittedName>
</protein>
<keyword evidence="2 4" id="KW-0808">Transferase</keyword>
<dbReference type="InterPro" id="IPR018193">
    <property type="entry name" value="Glyc_kinase_flavodox-like_fold"/>
</dbReference>
<dbReference type="InterPro" id="IPR018197">
    <property type="entry name" value="Glycerate_kinase_RE-like"/>
</dbReference>
<dbReference type="InterPro" id="IPR036129">
    <property type="entry name" value="Glycerate_kinase_sf"/>
</dbReference>
<dbReference type="Pfam" id="PF02595">
    <property type="entry name" value="Gly_kinase"/>
    <property type="match status" value="1"/>
</dbReference>
<dbReference type="SUPFAM" id="SSF110738">
    <property type="entry name" value="Glycerate kinase I"/>
    <property type="match status" value="1"/>
</dbReference>
<reference evidence="4 5" key="1">
    <citation type="submission" date="2018-06" db="EMBL/GenBank/DDBJ databases">
        <authorList>
            <consortium name="Pathogen Informatics"/>
            <person name="Doyle S."/>
        </authorList>
    </citation>
    <scope>NUCLEOTIDE SEQUENCE [LARGE SCALE GENOMIC DNA]</scope>
    <source>
        <strain evidence="4 5">NCTC8009</strain>
    </source>
</reference>
<dbReference type="GO" id="GO:0008887">
    <property type="term" value="F:glycerate kinase activity"/>
    <property type="evidence" value="ECO:0007669"/>
    <property type="project" value="UniProtKB-EC"/>
</dbReference>
<sequence length="155" mass="16537">MKIVIAPDSFKESLSAEKCCQAIKAGFFDPLSRCELYLFADSGWRRRNGGCDGRRDGRQHRGRLKSAGRWAKKVNAFYGLTGDGKTAVIEMAAASGLMLVAPEKRNPLLASSFGTGELIRHALDNGIRHIILGIGGSATVDGGMGMAQALGVPFP</sequence>
<organism evidence="4 5">
    <name type="scientific">Escherichia coli</name>
    <dbReference type="NCBI Taxonomy" id="562"/>
    <lineage>
        <taxon>Bacteria</taxon>
        <taxon>Pseudomonadati</taxon>
        <taxon>Pseudomonadota</taxon>
        <taxon>Gammaproteobacteria</taxon>
        <taxon>Enterobacterales</taxon>
        <taxon>Enterobacteriaceae</taxon>
        <taxon>Escherichia</taxon>
    </lineage>
</organism>
<dbReference type="NCBIfam" id="TIGR00045">
    <property type="entry name" value="glycerate kinase"/>
    <property type="match status" value="1"/>
</dbReference>
<proteinExistence type="inferred from homology"/>
<dbReference type="PANTHER" id="PTHR21599">
    <property type="entry name" value="GLYCERATE KINASE"/>
    <property type="match status" value="1"/>
</dbReference>
<gene>
    <name evidence="4" type="primary">ybbZ_2</name>
    <name evidence="4" type="ORF">NCTC8009_06815</name>
</gene>
<comment type="similarity">
    <text evidence="1">Belongs to the glycerate kinase type-1 family.</text>
</comment>
<dbReference type="InterPro" id="IPR004381">
    <property type="entry name" value="Glycerate_kinase"/>
</dbReference>
<dbReference type="PANTHER" id="PTHR21599:SF0">
    <property type="entry name" value="GLYCERATE KINASE"/>
    <property type="match status" value="1"/>
</dbReference>
<evidence type="ECO:0000256" key="2">
    <source>
        <dbReference type="ARBA" id="ARBA00022679"/>
    </source>
</evidence>
<accession>A0A2X3KJY0</accession>
<keyword evidence="3 4" id="KW-0418">Kinase</keyword>
<evidence type="ECO:0000256" key="1">
    <source>
        <dbReference type="ARBA" id="ARBA00006284"/>
    </source>
</evidence>
<dbReference type="Proteomes" id="UP000250991">
    <property type="component" value="Unassembled WGS sequence"/>
</dbReference>
<dbReference type="GO" id="GO:0031388">
    <property type="term" value="P:organic acid phosphorylation"/>
    <property type="evidence" value="ECO:0007669"/>
    <property type="project" value="InterPro"/>
</dbReference>
<evidence type="ECO:0000256" key="3">
    <source>
        <dbReference type="ARBA" id="ARBA00022777"/>
    </source>
</evidence>
<dbReference type="AlphaFoldDB" id="A0A2X3KJY0"/>
<dbReference type="EMBL" id="UARW01000010">
    <property type="protein sequence ID" value="SQD06225.1"/>
    <property type="molecule type" value="Genomic_DNA"/>
</dbReference>